<name>A0ABQ7NJ87_BRACM</name>
<reference evidence="1 2" key="1">
    <citation type="submission" date="2021-03" db="EMBL/GenBank/DDBJ databases">
        <authorList>
            <person name="King G.J."/>
            <person name="Bancroft I."/>
            <person name="Baten A."/>
            <person name="Bloomfield J."/>
            <person name="Borpatragohain P."/>
            <person name="He Z."/>
            <person name="Irish N."/>
            <person name="Irwin J."/>
            <person name="Liu K."/>
            <person name="Mauleon R.P."/>
            <person name="Moore J."/>
            <person name="Morris R."/>
            <person name="Ostergaard L."/>
            <person name="Wang B."/>
            <person name="Wells R."/>
        </authorList>
    </citation>
    <scope>NUCLEOTIDE SEQUENCE [LARGE SCALE GENOMIC DNA]</scope>
    <source>
        <strain evidence="1">R-o-18</strain>
        <tissue evidence="1">Leaf</tissue>
    </source>
</reference>
<dbReference type="EMBL" id="JADBGQ010000002">
    <property type="protein sequence ID" value="KAG5410960.1"/>
    <property type="molecule type" value="Genomic_DNA"/>
</dbReference>
<accession>A0ABQ7NJ87</accession>
<keyword evidence="2" id="KW-1185">Reference proteome</keyword>
<protein>
    <submittedName>
        <fullName evidence="1">Uncharacterized protein</fullName>
    </submittedName>
</protein>
<feature type="non-terminal residue" evidence="1">
    <location>
        <position position="1"/>
    </location>
</feature>
<organism evidence="1 2">
    <name type="scientific">Brassica rapa subsp. trilocularis</name>
    <dbReference type="NCBI Taxonomy" id="1813537"/>
    <lineage>
        <taxon>Eukaryota</taxon>
        <taxon>Viridiplantae</taxon>
        <taxon>Streptophyta</taxon>
        <taxon>Embryophyta</taxon>
        <taxon>Tracheophyta</taxon>
        <taxon>Spermatophyta</taxon>
        <taxon>Magnoliopsida</taxon>
        <taxon>eudicotyledons</taxon>
        <taxon>Gunneridae</taxon>
        <taxon>Pentapetalae</taxon>
        <taxon>rosids</taxon>
        <taxon>malvids</taxon>
        <taxon>Brassicales</taxon>
        <taxon>Brassicaceae</taxon>
        <taxon>Brassiceae</taxon>
        <taxon>Brassica</taxon>
    </lineage>
</organism>
<evidence type="ECO:0000313" key="1">
    <source>
        <dbReference type="EMBL" id="KAG5410960.1"/>
    </source>
</evidence>
<proteinExistence type="predicted"/>
<dbReference type="Proteomes" id="UP000823674">
    <property type="component" value="Chromosome A02"/>
</dbReference>
<comment type="caution">
    <text evidence="1">The sequence shown here is derived from an EMBL/GenBank/DDBJ whole genome shotgun (WGS) entry which is preliminary data.</text>
</comment>
<evidence type="ECO:0000313" key="2">
    <source>
        <dbReference type="Proteomes" id="UP000823674"/>
    </source>
</evidence>
<gene>
    <name evidence="1" type="primary">A02g508200.1_BraROA</name>
    <name evidence="1" type="ORF">IGI04_007279</name>
</gene>
<sequence length="104" mass="11425">ALYLPKVVIQTKLRRLGKPPSSPSSSSLAIPIPAISYYGRSLKFYARFAPTKRLVSPLTPSELSYIYIIPRAVPAASAAVPYSTFNSLRLGRSTQSIVGRLIRF</sequence>